<protein>
    <recommendedName>
        <fullName evidence="4">Lipoprotein</fullName>
    </recommendedName>
</protein>
<feature type="region of interest" description="Disordered" evidence="1">
    <location>
        <begin position="92"/>
        <end position="113"/>
    </location>
</feature>
<gene>
    <name evidence="2" type="ORF">R4315_07125</name>
</gene>
<dbReference type="Proteomes" id="UP001185863">
    <property type="component" value="Unassembled WGS sequence"/>
</dbReference>
<evidence type="ECO:0000313" key="3">
    <source>
        <dbReference type="Proteomes" id="UP001185863"/>
    </source>
</evidence>
<organism evidence="2 3">
    <name type="scientific">Rhodococcus oxybenzonivorans</name>
    <dbReference type="NCBI Taxonomy" id="1990687"/>
    <lineage>
        <taxon>Bacteria</taxon>
        <taxon>Bacillati</taxon>
        <taxon>Actinomycetota</taxon>
        <taxon>Actinomycetes</taxon>
        <taxon>Mycobacteriales</taxon>
        <taxon>Nocardiaceae</taxon>
        <taxon>Rhodococcus</taxon>
    </lineage>
</organism>
<sequence>MRQRLGQIAGAATAAAGVLILTSCSTTTDVPETSAATVTVTGEANLASAESGECTIGANRVAPGDRVVIFGDTGSVTSDEVKSGAATYRLLQNASPPAGDGIGSEVQDSDGSP</sequence>
<comment type="caution">
    <text evidence="2">The sequence shown here is derived from an EMBL/GenBank/DDBJ whole genome shotgun (WGS) entry which is preliminary data.</text>
</comment>
<name>A0AAE4UXY8_9NOCA</name>
<evidence type="ECO:0000313" key="2">
    <source>
        <dbReference type="EMBL" id="MDV7264314.1"/>
    </source>
</evidence>
<dbReference type="PROSITE" id="PS51257">
    <property type="entry name" value="PROKAR_LIPOPROTEIN"/>
    <property type="match status" value="1"/>
</dbReference>
<evidence type="ECO:0008006" key="4">
    <source>
        <dbReference type="Google" id="ProtNLM"/>
    </source>
</evidence>
<dbReference type="RefSeq" id="WP_317745858.1">
    <property type="nucleotide sequence ID" value="NZ_JAWLUP010000009.1"/>
</dbReference>
<reference evidence="2" key="1">
    <citation type="submission" date="2023-10" db="EMBL/GenBank/DDBJ databases">
        <title>Development of a sustainable strategy for remediation of hydrocarbon-contaminated territories based on the waste exchange concept.</title>
        <authorList>
            <person name="Krivoruchko A."/>
        </authorList>
    </citation>
    <scope>NUCLEOTIDE SEQUENCE</scope>
    <source>
        <strain evidence="2">IEGM 68</strain>
    </source>
</reference>
<dbReference type="AlphaFoldDB" id="A0AAE4UXY8"/>
<proteinExistence type="predicted"/>
<dbReference type="EMBL" id="JAWLUP010000009">
    <property type="protein sequence ID" value="MDV7264314.1"/>
    <property type="molecule type" value="Genomic_DNA"/>
</dbReference>
<evidence type="ECO:0000256" key="1">
    <source>
        <dbReference type="SAM" id="MobiDB-lite"/>
    </source>
</evidence>
<accession>A0AAE4UXY8</accession>